<dbReference type="EMBL" id="CAJNNW010026721">
    <property type="protein sequence ID" value="CAE8687264.1"/>
    <property type="molecule type" value="Genomic_DNA"/>
</dbReference>
<protein>
    <submittedName>
        <fullName evidence="1">Uncharacterized protein</fullName>
    </submittedName>
</protein>
<comment type="caution">
    <text evidence="1">The sequence shown here is derived from an EMBL/GenBank/DDBJ whole genome shotgun (WGS) entry which is preliminary data.</text>
</comment>
<reference evidence="1" key="1">
    <citation type="submission" date="2021-02" db="EMBL/GenBank/DDBJ databases">
        <authorList>
            <person name="Dougan E. K."/>
            <person name="Rhodes N."/>
            <person name="Thang M."/>
            <person name="Chan C."/>
        </authorList>
    </citation>
    <scope>NUCLEOTIDE SEQUENCE</scope>
</reference>
<gene>
    <name evidence="1" type="ORF">PGLA2088_LOCUS25393</name>
</gene>
<accession>A0A813JV70</accession>
<dbReference type="Proteomes" id="UP000626109">
    <property type="component" value="Unassembled WGS sequence"/>
</dbReference>
<evidence type="ECO:0000313" key="1">
    <source>
        <dbReference type="EMBL" id="CAE8687264.1"/>
    </source>
</evidence>
<evidence type="ECO:0000313" key="2">
    <source>
        <dbReference type="Proteomes" id="UP000626109"/>
    </source>
</evidence>
<proteinExistence type="predicted"/>
<sequence length="150" mass="16416">MGRRAQVKISSLVEMARVPAENRNRFYPLDCSQVLVGIAYKSVLIYLQGGVVKCCRSAVEMEKPTDVLLACKEGEVSVIVASSQSGVISDDVVADDSVYNAYRESSMGVVACLTVGAEGRFIMLIHRGHAQQIAWMFRDGRLFSSGSLRH</sequence>
<dbReference type="AlphaFoldDB" id="A0A813JV70"/>
<organism evidence="1 2">
    <name type="scientific">Polarella glacialis</name>
    <name type="common">Dinoflagellate</name>
    <dbReference type="NCBI Taxonomy" id="89957"/>
    <lineage>
        <taxon>Eukaryota</taxon>
        <taxon>Sar</taxon>
        <taxon>Alveolata</taxon>
        <taxon>Dinophyceae</taxon>
        <taxon>Suessiales</taxon>
        <taxon>Suessiaceae</taxon>
        <taxon>Polarella</taxon>
    </lineage>
</organism>
<name>A0A813JV70_POLGL</name>